<dbReference type="GO" id="GO:0019028">
    <property type="term" value="C:viral capsid"/>
    <property type="evidence" value="ECO:0007669"/>
    <property type="project" value="InterPro"/>
</dbReference>
<dbReference type="PROSITE" id="PS50507">
    <property type="entry name" value="RDRP_SSRNA_POS"/>
    <property type="match status" value="1"/>
</dbReference>
<reference evidence="10" key="1">
    <citation type="submission" date="2020-11" db="EMBL/GenBank/DDBJ databases">
        <authorList>
            <person name="Bejerman N."/>
        </authorList>
    </citation>
    <scope>NUCLEOTIDE SEQUENCE</scope>
    <source>
        <strain evidence="10">Rhodi</strain>
    </source>
</reference>
<protein>
    <submittedName>
        <fullName evidence="10">Polyprotein</fullName>
    </submittedName>
</protein>
<feature type="domain" description="RdRp catalytic" evidence="8">
    <location>
        <begin position="1319"/>
        <end position="1427"/>
    </location>
</feature>
<dbReference type="EMBL" id="MW328730">
    <property type="protein sequence ID" value="QQG34587.1"/>
    <property type="molecule type" value="Genomic_RNA"/>
</dbReference>
<keyword evidence="3" id="KW-0548">Nucleotidyltransferase</keyword>
<feature type="domain" description="Alphavirus-like MT" evidence="9">
    <location>
        <begin position="63"/>
        <end position="252"/>
    </location>
</feature>
<evidence type="ECO:0000313" key="10">
    <source>
        <dbReference type="EMBL" id="QQG34587.1"/>
    </source>
</evidence>
<dbReference type="InterPro" id="IPR043502">
    <property type="entry name" value="DNA/RNA_pol_sf"/>
</dbReference>
<evidence type="ECO:0000259" key="8">
    <source>
        <dbReference type="PROSITE" id="PS50507"/>
    </source>
</evidence>
<keyword evidence="6" id="KW-0067">ATP-binding</keyword>
<dbReference type="GO" id="GO:0003723">
    <property type="term" value="F:RNA binding"/>
    <property type="evidence" value="ECO:0007669"/>
    <property type="project" value="InterPro"/>
</dbReference>
<dbReference type="Pfam" id="PF00978">
    <property type="entry name" value="RdRP_2"/>
    <property type="match status" value="1"/>
</dbReference>
<dbReference type="InterPro" id="IPR008879">
    <property type="entry name" value="Coat_protein_tricho/vitivirus"/>
</dbReference>
<dbReference type="SUPFAM" id="SSF56672">
    <property type="entry name" value="DNA/RNA polymerases"/>
    <property type="match status" value="1"/>
</dbReference>
<evidence type="ECO:0000256" key="5">
    <source>
        <dbReference type="ARBA" id="ARBA00022801"/>
    </source>
</evidence>
<dbReference type="GO" id="GO:0006351">
    <property type="term" value="P:DNA-templated transcription"/>
    <property type="evidence" value="ECO:0007669"/>
    <property type="project" value="InterPro"/>
</dbReference>
<dbReference type="GO" id="GO:0003968">
    <property type="term" value="F:RNA-directed RNA polymerase activity"/>
    <property type="evidence" value="ECO:0007669"/>
    <property type="project" value="UniProtKB-KW"/>
</dbReference>
<dbReference type="Pfam" id="PF01443">
    <property type="entry name" value="Viral_helicase1"/>
    <property type="match status" value="1"/>
</dbReference>
<keyword evidence="1" id="KW-0696">RNA-directed RNA polymerase</keyword>
<keyword evidence="7" id="KW-0693">Viral RNA replication</keyword>
<dbReference type="GO" id="GO:0039694">
    <property type="term" value="P:viral RNA genome replication"/>
    <property type="evidence" value="ECO:0007669"/>
    <property type="project" value="InterPro"/>
</dbReference>
<dbReference type="InterPro" id="IPR027351">
    <property type="entry name" value="(+)RNA_virus_helicase_core_dom"/>
</dbReference>
<dbReference type="Pfam" id="PF05892">
    <property type="entry name" value="Tricho_coat"/>
    <property type="match status" value="1"/>
</dbReference>
<keyword evidence="5" id="KW-0378">Hydrolase</keyword>
<dbReference type="Pfam" id="PF01660">
    <property type="entry name" value="Vmethyltransf"/>
    <property type="match status" value="1"/>
</dbReference>
<keyword evidence="4" id="KW-0547">Nucleotide-binding</keyword>
<dbReference type="PROSITE" id="PS51743">
    <property type="entry name" value="ALPHAVIRUS_MT"/>
    <property type="match status" value="1"/>
</dbReference>
<evidence type="ECO:0000256" key="2">
    <source>
        <dbReference type="ARBA" id="ARBA00022679"/>
    </source>
</evidence>
<proteinExistence type="predicted"/>
<evidence type="ECO:0000259" key="9">
    <source>
        <dbReference type="PROSITE" id="PS51743"/>
    </source>
</evidence>
<dbReference type="InterPro" id="IPR001788">
    <property type="entry name" value="RNA-dep_RNA_pol_alsuvir"/>
</dbReference>
<organism evidence="10">
    <name type="scientific">Rhodiola betaflexivirus 1</name>
    <dbReference type="NCBI Taxonomy" id="2794410"/>
    <lineage>
        <taxon>Viruses</taxon>
        <taxon>Riboviria</taxon>
        <taxon>Orthornavirae</taxon>
        <taxon>Kitrinoviricota</taxon>
        <taxon>Alsuviricetes</taxon>
        <taxon>Tymovirales</taxon>
        <taxon>Betaflexiviridae</taxon>
    </lineage>
</organism>
<keyword evidence="2" id="KW-0808">Transferase</keyword>
<dbReference type="GO" id="GO:0008174">
    <property type="term" value="F:mRNA methyltransferase activity"/>
    <property type="evidence" value="ECO:0007669"/>
    <property type="project" value="UniProtKB-UniRule"/>
</dbReference>
<dbReference type="InterPro" id="IPR002588">
    <property type="entry name" value="Alphavirus-like_MT_dom"/>
</dbReference>
<dbReference type="InterPro" id="IPR007094">
    <property type="entry name" value="RNA-dir_pol_PSvirus"/>
</dbReference>
<dbReference type="GO" id="GO:0005524">
    <property type="term" value="F:ATP binding"/>
    <property type="evidence" value="ECO:0007669"/>
    <property type="project" value="UniProtKB-KW"/>
</dbReference>
<evidence type="ECO:0000256" key="7">
    <source>
        <dbReference type="ARBA" id="ARBA00022953"/>
    </source>
</evidence>
<dbReference type="GO" id="GO:0016787">
    <property type="term" value="F:hydrolase activity"/>
    <property type="evidence" value="ECO:0007669"/>
    <property type="project" value="UniProtKB-KW"/>
</dbReference>
<dbReference type="GO" id="GO:0016556">
    <property type="term" value="P:mRNA modification"/>
    <property type="evidence" value="ECO:0007669"/>
    <property type="project" value="InterPro"/>
</dbReference>
<name>A0A7T5QZ83_9VIRU</name>
<evidence type="ECO:0000256" key="3">
    <source>
        <dbReference type="ARBA" id="ARBA00022695"/>
    </source>
</evidence>
<accession>A0A7T5QZ83</accession>
<sequence>MAFSYKNPIEQTINQLPTKYSDQIMSDTADILIEKASDLNRFFSYVVSKEVEEFLCSRGFELAALPTQTHTHPACKMIENQIIFKVVPMLLNKTPSIALMSMRDEKAENLIKRRNISKFGNVISAKAVNSCIDAKDRFRYMDPQELPKNHNEALDRLESECRTNGWFPKVVFMHDEIHFWEPSEIVSFFERFSEIQCLLATVVFPVEILFGEEESKNPRIYTFSLDGDQLDFFPDGYVSEGYTQSSSNSRWPLIYSGLTNGVTSLRVSILYTLGAHHLISIDRGEAKSGVSFFEKPTCLLKSELEVLGEEICSGLVERGTMSSILLYLSCLKSPNRESAMAKLRQTEKRALLPDEAFLVSSIASTFMKFDFGSDLDCGIMQKFKNKLKSSLPSFLHDWIDHDHFWSGKMRTFMKVIADKRLKVKRTVLKVSSQRPFEGPSGSASVQSTSEEAMMRKLRIIGMAHIISARKSKVNCGPTSANHGMSSENVECKLNQPGECSYLVEGTEDVSENQEDNEFKVVAIETNSKTGSVLPESMVVPEFHKLPKLRGPRRNDCVFKAISSFLEISAENLMEQLFNMDLTEGLIDCILEDRPLSIEMIQEIAQAQDLCIYTMVGCDLRRLNISGSKKIGLILANKHAEPMEMRELSKLVRENEEGLDGAEPLGISSVQNTNFSRVPIDLEAALKLAKSIRRGTTGVMKEIIHSSTDVMKSLECLIEQMSREGFQIDMNVHSIWGVPGSGKSKGLKNFLLGNPVSTTHVISPRRYLADEWVSDLKGTSHKVSTFEVALMDFSPSWKRVLLDEVTLLPPGYMSLILITTLVGKARAFRGGELSWRKFKKYLQSDDFECVEMVTLGDMTQTFYYSEFDSNILEKRHDVLRVIERIEGPVSYLWYSYRAPKCLEAILPYQCLGDEDVEMPKFYADISSVKFKDYQCILVASHSDKAMLSVPVSPLTFGEAQGLTFEKRILIGISEHSMLVGLNGWHVAATRSRKGYDVVVLASRTFEDIKRSSKKRPVEYFISNSRIPEAKMENLVSVQGLNKIEFLGSLEEKAQNDPFILPLIQKEEPQCDQEFIEEARADDVIMKTHLPIVGIDPMLMESFDKMCLKEEREFFHKGRGFSEQFPDTEKGLKFDVLGYPFRFDAIFPRHSASDDVTFLEGVKKRLTFSNPREERRKLEEARLLAPVLLKTFLEKLPEVFEVSQEDIDEGLRSFNLKRSEKSSALWKSHSERSDIDWPLNNVFLFMKSQLCTKEEKMFTTAKAGQTLACFHHAVLFKFGPFLRAIERAFLRACGDSYYIHSAKNFDSLNDFIKLNSDRMDGRSIESDYEAFDASQDATVLAFEEALLKKIGLSSGFISDYVTMKLNLGCRLGSFAIMRFTGEFCTFLFNTFANMLFTFLKYEVNPRQHRILFAGDDMASLSSMKTRTGESESILKKFKLKAKEEVRRLPRFCGWILTPDGIVKSPRLLWARVCLMKQRGLMDQCLDNYFLESKFAYMLGERLFSFLSEKEIEYHYVLTRFFVKNRKKLIGEARRTAYGESFTFGSKCQSLRSTALQVGQGILKLKLIHSVLERFTGMHLSYIRKCSTALGGLRAISKSRVMALTQTAWLASLFLMMRKFKELVAHQRSTPLCTSGLYYSASPQCFQISKPREVWCTCLTIPRWIWFRAISQVMKLTSRKGPQYLLLGQNTFSRALSHISKSVLVFQSQLRMSVFLRVEKLCHLMLAYFTGWRTQVDSFRGLKVKLLGHIKKLLELGTLMLKKRLSRGCHLTGISSNLHLLETQDLRDLEGGSCRLDSQGKGSTVGVLTERAVRRLSLLGQHLTGSIRRKGVSTEKMSVQEVAKSNLREAVIRFLWDNYINTQHVFLPANVDYANLDEAQLSLMRTMLGKFLRPLFGNIAILGSSIKTSWPNVAVQLPQFTLTLNNRDYTFNKELNLHVLIPAIETHRAAHQNHSVSGATFRQLCECFAPEAYAFLREGFQHGVVTNIYKKWPRAFEAAPWVAFDFVGGLDFSKLAPDERKVIDRLTKRLFRTENQKGVYDAGKEVNVDLEG</sequence>
<evidence type="ECO:0000256" key="1">
    <source>
        <dbReference type="ARBA" id="ARBA00022484"/>
    </source>
</evidence>
<evidence type="ECO:0000256" key="6">
    <source>
        <dbReference type="ARBA" id="ARBA00022840"/>
    </source>
</evidence>
<dbReference type="GO" id="GO:0006396">
    <property type="term" value="P:RNA processing"/>
    <property type="evidence" value="ECO:0007669"/>
    <property type="project" value="InterPro"/>
</dbReference>
<evidence type="ECO:0000256" key="4">
    <source>
        <dbReference type="ARBA" id="ARBA00022741"/>
    </source>
</evidence>